<dbReference type="EMBL" id="FRBD01000004">
    <property type="protein sequence ID" value="SHK47457.1"/>
    <property type="molecule type" value="Genomic_DNA"/>
</dbReference>
<organism evidence="1 2">
    <name type="scientific">Xylanibacter ruminicola</name>
    <name type="common">Prevotella ruminicola</name>
    <dbReference type="NCBI Taxonomy" id="839"/>
    <lineage>
        <taxon>Bacteria</taxon>
        <taxon>Pseudomonadati</taxon>
        <taxon>Bacteroidota</taxon>
        <taxon>Bacteroidia</taxon>
        <taxon>Bacteroidales</taxon>
        <taxon>Prevotellaceae</taxon>
        <taxon>Xylanibacter</taxon>
    </lineage>
</organism>
<dbReference type="Proteomes" id="UP000184130">
    <property type="component" value="Unassembled WGS sequence"/>
</dbReference>
<gene>
    <name evidence="1" type="ORF">SAMN05216463_1045</name>
</gene>
<evidence type="ECO:0000313" key="1">
    <source>
        <dbReference type="EMBL" id="SHK47457.1"/>
    </source>
</evidence>
<reference evidence="1 2" key="1">
    <citation type="submission" date="2016-11" db="EMBL/GenBank/DDBJ databases">
        <authorList>
            <person name="Jaros S."/>
            <person name="Januszkiewicz K."/>
            <person name="Wedrychowicz H."/>
        </authorList>
    </citation>
    <scope>NUCLEOTIDE SEQUENCE [LARGE SCALE GENOMIC DNA]</scope>
    <source>
        <strain evidence="1 2">KHT3</strain>
    </source>
</reference>
<accession>A0A1M6SS38</accession>
<sequence length="39" mass="4569">MRKYNLLFYLVLLPMVSFAQAKIGYSYDAAGNRVKREIE</sequence>
<evidence type="ECO:0000313" key="2">
    <source>
        <dbReference type="Proteomes" id="UP000184130"/>
    </source>
</evidence>
<name>A0A1M6SS38_XYLRU</name>
<proteinExistence type="predicted"/>
<protein>
    <recommendedName>
        <fullName evidence="3">YD repeat-containing protein</fullName>
    </recommendedName>
</protein>
<evidence type="ECO:0008006" key="3">
    <source>
        <dbReference type="Google" id="ProtNLM"/>
    </source>
</evidence>
<dbReference type="AlphaFoldDB" id="A0A1M6SS38"/>